<dbReference type="Gene3D" id="3.40.366.10">
    <property type="entry name" value="Malonyl-Coenzyme A Acyl Carrier Protein, domain 2"/>
    <property type="match status" value="2"/>
</dbReference>
<dbReference type="SMART" id="SM00823">
    <property type="entry name" value="PKS_PP"/>
    <property type="match status" value="1"/>
</dbReference>
<dbReference type="SUPFAM" id="SSF52151">
    <property type="entry name" value="FabD/lysophospholipase-like"/>
    <property type="match status" value="1"/>
</dbReference>
<dbReference type="Gene3D" id="1.10.1200.10">
    <property type="entry name" value="ACP-like"/>
    <property type="match status" value="1"/>
</dbReference>
<keyword evidence="4" id="KW-0511">Multifunctional enzyme</keyword>
<evidence type="ECO:0000259" key="5">
    <source>
        <dbReference type="PROSITE" id="PS50075"/>
    </source>
</evidence>
<dbReference type="GO" id="GO:0006633">
    <property type="term" value="P:fatty acid biosynthetic process"/>
    <property type="evidence" value="ECO:0007669"/>
    <property type="project" value="TreeGrafter"/>
</dbReference>
<dbReference type="PROSITE" id="PS52004">
    <property type="entry name" value="KS3_2"/>
    <property type="match status" value="1"/>
</dbReference>
<dbReference type="Pfam" id="PF08659">
    <property type="entry name" value="KR"/>
    <property type="match status" value="1"/>
</dbReference>
<dbReference type="InterPro" id="IPR050091">
    <property type="entry name" value="PKS_NRPS_Biosynth_Enz"/>
</dbReference>
<dbReference type="SMART" id="SM00827">
    <property type="entry name" value="PKS_AT"/>
    <property type="match status" value="1"/>
</dbReference>
<dbReference type="PANTHER" id="PTHR43775:SF22">
    <property type="entry name" value="SYNTHASE, PUTATIVE (JCVI)-RELATED"/>
    <property type="match status" value="1"/>
</dbReference>
<dbReference type="Gene3D" id="3.40.47.10">
    <property type="match status" value="1"/>
</dbReference>
<dbReference type="SUPFAM" id="SSF47336">
    <property type="entry name" value="ACP-like"/>
    <property type="match status" value="1"/>
</dbReference>
<dbReference type="SMART" id="SM00822">
    <property type="entry name" value="PKS_KR"/>
    <property type="match status" value="1"/>
</dbReference>
<dbReference type="PROSITE" id="PS50075">
    <property type="entry name" value="CARRIER"/>
    <property type="match status" value="1"/>
</dbReference>
<protein>
    <submittedName>
        <fullName evidence="7">Related to 6-methylsalicylic acid synthase</fullName>
    </submittedName>
</protein>
<gene>
    <name evidence="7" type="ORF">PAC_10712</name>
</gene>
<evidence type="ECO:0000256" key="4">
    <source>
        <dbReference type="ARBA" id="ARBA00023268"/>
    </source>
</evidence>
<evidence type="ECO:0000256" key="3">
    <source>
        <dbReference type="ARBA" id="ARBA00022679"/>
    </source>
</evidence>
<dbReference type="InterPro" id="IPR016036">
    <property type="entry name" value="Malonyl_transacylase_ACP-bd"/>
</dbReference>
<dbReference type="CDD" id="cd05274">
    <property type="entry name" value="KR_FAS_SDR_x"/>
    <property type="match status" value="1"/>
</dbReference>
<evidence type="ECO:0000313" key="7">
    <source>
        <dbReference type="EMBL" id="CZR60816.1"/>
    </source>
</evidence>
<dbReference type="InterPro" id="IPR057326">
    <property type="entry name" value="KR_dom"/>
</dbReference>
<dbReference type="GO" id="GO:0004312">
    <property type="term" value="F:fatty acid synthase activity"/>
    <property type="evidence" value="ECO:0007669"/>
    <property type="project" value="TreeGrafter"/>
</dbReference>
<dbReference type="Pfam" id="PF02801">
    <property type="entry name" value="Ketoacyl-synt_C"/>
    <property type="match status" value="1"/>
</dbReference>
<dbReference type="GO" id="GO:0044550">
    <property type="term" value="P:secondary metabolite biosynthetic process"/>
    <property type="evidence" value="ECO:0007669"/>
    <property type="project" value="TreeGrafter"/>
</dbReference>
<dbReference type="InterPro" id="IPR016035">
    <property type="entry name" value="Acyl_Trfase/lysoPLipase"/>
</dbReference>
<feature type="domain" description="Carrier" evidence="5">
    <location>
        <begin position="1345"/>
        <end position="1419"/>
    </location>
</feature>
<dbReference type="CDD" id="cd00833">
    <property type="entry name" value="PKS"/>
    <property type="match status" value="1"/>
</dbReference>
<dbReference type="SUPFAM" id="SSF51735">
    <property type="entry name" value="NAD(P)-binding Rossmann-fold domains"/>
    <property type="match status" value="2"/>
</dbReference>
<dbReference type="InterPro" id="IPR020806">
    <property type="entry name" value="PKS_PP-bd"/>
</dbReference>
<dbReference type="InterPro" id="IPR014030">
    <property type="entry name" value="Ketoacyl_synth_N"/>
</dbReference>
<evidence type="ECO:0000256" key="2">
    <source>
        <dbReference type="ARBA" id="ARBA00022553"/>
    </source>
</evidence>
<dbReference type="InterPro" id="IPR014043">
    <property type="entry name" value="Acyl_transferase_dom"/>
</dbReference>
<proteinExistence type="predicted"/>
<dbReference type="STRING" id="576137.A0A1L7X721"/>
<dbReference type="InterPro" id="IPR013968">
    <property type="entry name" value="PKS_KR"/>
</dbReference>
<dbReference type="PANTHER" id="PTHR43775">
    <property type="entry name" value="FATTY ACID SYNTHASE"/>
    <property type="match status" value="1"/>
</dbReference>
<evidence type="ECO:0000313" key="8">
    <source>
        <dbReference type="Proteomes" id="UP000184330"/>
    </source>
</evidence>
<keyword evidence="8" id="KW-1185">Reference proteome</keyword>
<keyword evidence="3" id="KW-0808">Transferase</keyword>
<dbReference type="GO" id="GO:0031177">
    <property type="term" value="F:phosphopantetheine binding"/>
    <property type="evidence" value="ECO:0007669"/>
    <property type="project" value="InterPro"/>
</dbReference>
<feature type="domain" description="Ketosynthase family 3 (KS3)" evidence="6">
    <location>
        <begin position="1"/>
        <end position="232"/>
    </location>
</feature>
<accession>A0A1L7X721</accession>
<dbReference type="InterPro" id="IPR042104">
    <property type="entry name" value="PKS_dehydratase_sf"/>
</dbReference>
<evidence type="ECO:0000256" key="1">
    <source>
        <dbReference type="ARBA" id="ARBA00022450"/>
    </source>
</evidence>
<dbReference type="InterPro" id="IPR036736">
    <property type="entry name" value="ACP-like_sf"/>
</dbReference>
<keyword evidence="1" id="KW-0596">Phosphopantetheine</keyword>
<dbReference type="Pfam" id="PF00109">
    <property type="entry name" value="ketoacyl-synt"/>
    <property type="match status" value="1"/>
</dbReference>
<name>A0A1L7X721_9HELO</name>
<dbReference type="Proteomes" id="UP000184330">
    <property type="component" value="Unassembled WGS sequence"/>
</dbReference>
<reference evidence="7 8" key="1">
    <citation type="submission" date="2016-03" db="EMBL/GenBank/DDBJ databases">
        <authorList>
            <person name="Ploux O."/>
        </authorList>
    </citation>
    <scope>NUCLEOTIDE SEQUENCE [LARGE SCALE GENOMIC DNA]</scope>
    <source>
        <strain evidence="7 8">UAMH 11012</strain>
    </source>
</reference>
<dbReference type="InterPro" id="IPR020841">
    <property type="entry name" value="PKS_Beta-ketoAc_synthase_dom"/>
</dbReference>
<dbReference type="SUPFAM" id="SSF55048">
    <property type="entry name" value="Probable ACP-binding domain of malonyl-CoA ACP transacylase"/>
    <property type="match status" value="1"/>
</dbReference>
<dbReference type="InterPro" id="IPR001227">
    <property type="entry name" value="Ac_transferase_dom_sf"/>
</dbReference>
<dbReference type="OrthoDB" id="5334845at2759"/>
<dbReference type="SUPFAM" id="SSF53901">
    <property type="entry name" value="Thiolase-like"/>
    <property type="match status" value="1"/>
</dbReference>
<dbReference type="EMBL" id="FJOG01000017">
    <property type="protein sequence ID" value="CZR60816.1"/>
    <property type="molecule type" value="Genomic_DNA"/>
</dbReference>
<dbReference type="Gene3D" id="3.10.129.110">
    <property type="entry name" value="Polyketide synthase dehydratase"/>
    <property type="match status" value="1"/>
</dbReference>
<dbReference type="Gene3D" id="3.40.50.720">
    <property type="entry name" value="NAD(P)-binding Rossmann-like Domain"/>
    <property type="match status" value="1"/>
</dbReference>
<keyword evidence="2" id="KW-0597">Phosphoprotein</keyword>
<sequence length="1430" mass="156868">MFLRLLLLNINNYGLYITHSNSFLAGLTKVLDAAGAISPLRTCCSFDDGAQGYVRGEGAAVVILKRLEDAIRDRDQVLAVIEGSAVGRDGCTLGKPQTPPSSYIIIVPNCLRQYADFYIVGIMAPNDIQYIKAHATSTRVGDPVEVRAMSRVYGVDRAGQACYIDSAKPNIGHLEAGSGVVGFMKAVLSIQNGIIAPQANVQILNQTVNHKRRAAVCSCGYGGSVSHLALESAPHMSNEVSETQVPDYSIILLSAPQQKRLVAGATALSEWISETGKSLPRSTIANTLASRREHHDFRLGFVVTSHEHAIDSIKRYTVDMGGKVPKNTKNSQIIQNRCFDDEYARGAVWLFSGHGAQWSDMGKELLEKDPVFSATIQELEPIVRGKMEFSIMQMLRDGSFPSTEQGAKPAAIIGHSVGETAAAVVAGVLAMRDGCLIACRRGIVFRKFNAMDPGTMALVTGISFIEMVELLHGQTDIFAAIDSSPTSCVVSGKREAISRYTERWEKDDIKVTKIESDVPFHSELIAYVAPKFSELLRDIKPTLPTIADLYRTTTEDPRYYRLRDAAYWIDNMLHPVLLRGGIQDLADDGYRVFVESSTHPIITNSVTETLDDLGIDDHAVISTIIRNQSSQRVLLASLVAIWSVGTPIEWKSMFQGVDWAKGVPKTKFNRLRYWKEVETGPTDLIQMHDVHKHTLLGRPIPTEPPTPRTEIIPAAVLINTFLTATGSRVLTDMRLRVPVAVNAPRDVQVIFEKDSVRLMSRLIQSGELDENGGKSWFTHTTAATKASALLGIACSASERTIDIQRIQEDLGRKLKDDHTEDYLADVGVAFMGFPWKVTRHFANKGQILARVVVCPDLADGQQPDWDPLSWAPVLDAVTSIGSTSFYRAPALRMPSQIASVAVTEGAVPPKIAFVHVRDASTDDKKLAAACTTPIDSSAQLPDVLKKFQHEQFAIFCIPRQVESYDNVPEASRGFCKELLDIFKYILENKLPIQVFAITDDSLGAINATALAHASLLGLSRIIAAEHQDVWGALIDVDFECFPFQVVEHMDSSSAYDVEDNISPRPTLPPLHPQPAGIYLITSGLRALSLEVATWMVKNEARRIILVSRHNLPPRKEWESQTSKMSDIIKQIKVLENRGAIIYSVAVDLSTLAAKATLTSELERLSLPPIRSVVHAAGIASNEMVHNTTTKHFNEVLDPKITGALVLHTLFPANTLDFFILFSSCGQLFGFPGQAAYASGNAFLDSLATHRRDQGDNAIAFQWTSWKGLGMAAPNDASKDVIDEELAFKVITDINRDEAFEAWDVASKLSTDHATVLHTLEVKSNQPLRHLILEDVVVQEGTERIKNFADTITGCVAKCLDIEVDEVDSKKALLEMRMDSVILLMLRKGLQAAIGVVISPTLVWSCPTVGHLAKHFAGLDISPCPKSADVV</sequence>
<evidence type="ECO:0000259" key="6">
    <source>
        <dbReference type="PROSITE" id="PS52004"/>
    </source>
</evidence>
<dbReference type="Gene3D" id="3.30.70.3290">
    <property type="match status" value="1"/>
</dbReference>
<dbReference type="InterPro" id="IPR016039">
    <property type="entry name" value="Thiolase-like"/>
</dbReference>
<dbReference type="InterPro" id="IPR014031">
    <property type="entry name" value="Ketoacyl_synth_C"/>
</dbReference>
<dbReference type="Pfam" id="PF00698">
    <property type="entry name" value="Acyl_transf_1"/>
    <property type="match status" value="2"/>
</dbReference>
<dbReference type="Pfam" id="PF00550">
    <property type="entry name" value="PP-binding"/>
    <property type="match status" value="1"/>
</dbReference>
<organism evidence="7 8">
    <name type="scientific">Phialocephala subalpina</name>
    <dbReference type="NCBI Taxonomy" id="576137"/>
    <lineage>
        <taxon>Eukaryota</taxon>
        <taxon>Fungi</taxon>
        <taxon>Dikarya</taxon>
        <taxon>Ascomycota</taxon>
        <taxon>Pezizomycotina</taxon>
        <taxon>Leotiomycetes</taxon>
        <taxon>Helotiales</taxon>
        <taxon>Mollisiaceae</taxon>
        <taxon>Phialocephala</taxon>
        <taxon>Phialocephala fortinii species complex</taxon>
    </lineage>
</organism>
<dbReference type="InterPro" id="IPR009081">
    <property type="entry name" value="PP-bd_ACP"/>
</dbReference>
<dbReference type="SMART" id="SM00825">
    <property type="entry name" value="PKS_KS"/>
    <property type="match status" value="1"/>
</dbReference>
<dbReference type="InterPro" id="IPR036291">
    <property type="entry name" value="NAD(P)-bd_dom_sf"/>
</dbReference>